<gene>
    <name evidence="1" type="ORF">Vbra_16930</name>
</gene>
<organism evidence="1 2">
    <name type="scientific">Vitrella brassicaformis (strain CCMP3155)</name>
    <dbReference type="NCBI Taxonomy" id="1169540"/>
    <lineage>
        <taxon>Eukaryota</taxon>
        <taxon>Sar</taxon>
        <taxon>Alveolata</taxon>
        <taxon>Colpodellida</taxon>
        <taxon>Vitrellaceae</taxon>
        <taxon>Vitrella</taxon>
    </lineage>
</organism>
<accession>A0A0G4G3T0</accession>
<name>A0A0G4G3T0_VITBC</name>
<dbReference type="EMBL" id="CDMY01000562">
    <property type="protein sequence ID" value="CEM22971.1"/>
    <property type="molecule type" value="Genomic_DNA"/>
</dbReference>
<dbReference type="PhylomeDB" id="A0A0G4G3T0"/>
<evidence type="ECO:0000313" key="2">
    <source>
        <dbReference type="Proteomes" id="UP000041254"/>
    </source>
</evidence>
<dbReference type="AlphaFoldDB" id="A0A0G4G3T0"/>
<evidence type="ECO:0000313" key="1">
    <source>
        <dbReference type="EMBL" id="CEM22971.1"/>
    </source>
</evidence>
<dbReference type="Proteomes" id="UP000041254">
    <property type="component" value="Unassembled WGS sequence"/>
</dbReference>
<dbReference type="InParanoid" id="A0A0G4G3T0"/>
<reference evidence="1 2" key="1">
    <citation type="submission" date="2014-11" db="EMBL/GenBank/DDBJ databases">
        <authorList>
            <person name="Zhu J."/>
            <person name="Qi W."/>
            <person name="Song R."/>
        </authorList>
    </citation>
    <scope>NUCLEOTIDE SEQUENCE [LARGE SCALE GENOMIC DNA]</scope>
</reference>
<proteinExistence type="predicted"/>
<dbReference type="VEuPathDB" id="CryptoDB:Vbra_16930"/>
<protein>
    <submittedName>
        <fullName evidence="1">Uncharacterized protein</fullName>
    </submittedName>
</protein>
<sequence length="373" mass="41846">MQQQQQHDQHPFSYILVGRRSFYLLSLTDILQLRATCTWLRDLFGAAQLRDRLRHSVGSQAGLRRLVNGQQVQLVRFDDEQFEVCDLLAAVCVMEEGSWVEIGVVIELAGQCGYCKLPVILTADDINAHASKTAYSSVARVLAQLMVVGRHVDFRDGSCLQIFRYGDSEMRAIEDDPVFQLTINPPLPAHHLYQQHRLEHDPPVHSRIYYLGGWQSLGLPYTDASLSSFVKRVILRHFFKTHQINSTSISLSRRVGGGRLDGLLAQSPHTPVAGCTTTMSWDGDMRRLVVTDGTHDFVAWIYVWRPSRGASAWVDVWTTEAPVVCASSAFKDRFPVTTQLARMALGPVAPYVFDGQLPTMAAMMRAVQVMLSD</sequence>
<keyword evidence="2" id="KW-1185">Reference proteome</keyword>